<proteinExistence type="predicted"/>
<reference evidence="2 3" key="1">
    <citation type="submission" date="2016-07" db="EMBL/GenBank/DDBJ databases">
        <title>Pervasive Adenine N6-methylation of Active Genes in Fungi.</title>
        <authorList>
            <consortium name="DOE Joint Genome Institute"/>
            <person name="Mondo S.J."/>
            <person name="Dannebaum R.O."/>
            <person name="Kuo R.C."/>
            <person name="Labutti K."/>
            <person name="Haridas S."/>
            <person name="Kuo A."/>
            <person name="Salamov A."/>
            <person name="Ahrendt S.R."/>
            <person name="Lipzen A."/>
            <person name="Sullivan W."/>
            <person name="Andreopoulos W.B."/>
            <person name="Clum A."/>
            <person name="Lindquist E."/>
            <person name="Daum C."/>
            <person name="Ramamoorthy G.K."/>
            <person name="Gryganskyi A."/>
            <person name="Culley D."/>
            <person name="Magnuson J.K."/>
            <person name="James T.Y."/>
            <person name="O'Malley M.A."/>
            <person name="Stajich J.E."/>
            <person name="Spatafora J.W."/>
            <person name="Visel A."/>
            <person name="Grigoriev I.V."/>
        </authorList>
    </citation>
    <scope>NUCLEOTIDE SEQUENCE [LARGE SCALE GENOMIC DNA]</scope>
    <source>
        <strain evidence="2 3">NRRL 2496</strain>
    </source>
</reference>
<evidence type="ECO:0000259" key="1">
    <source>
        <dbReference type="Pfam" id="PF12706"/>
    </source>
</evidence>
<dbReference type="PANTHER" id="PTHR15032:SF4">
    <property type="entry name" value="N-ACYL-PHOSPHATIDYLETHANOLAMINE-HYDROLYZING PHOSPHOLIPASE D"/>
    <property type="match status" value="1"/>
</dbReference>
<dbReference type="PIRSF" id="PIRSF038896">
    <property type="entry name" value="NAPE-PLD"/>
    <property type="match status" value="1"/>
</dbReference>
<dbReference type="OMA" id="CTPAMHW"/>
<comment type="caution">
    <text evidence="2">The sequence shown here is derived from an EMBL/GenBank/DDBJ whole genome shotgun (WGS) entry which is preliminary data.</text>
</comment>
<dbReference type="STRING" id="13706.A0A1X2H2V1"/>
<dbReference type="GO" id="GO:0008270">
    <property type="term" value="F:zinc ion binding"/>
    <property type="evidence" value="ECO:0007669"/>
    <property type="project" value="InterPro"/>
</dbReference>
<dbReference type="EMBL" id="MCGN01000010">
    <property type="protein sequence ID" value="ORY92111.1"/>
    <property type="molecule type" value="Genomic_DNA"/>
</dbReference>
<accession>A0A1X2H2V1</accession>
<feature type="domain" description="Metallo-beta-lactamase" evidence="1">
    <location>
        <begin position="166"/>
        <end position="365"/>
    </location>
</feature>
<dbReference type="PROSITE" id="PS51257">
    <property type="entry name" value="PROKAR_LIPOPROTEIN"/>
    <property type="match status" value="1"/>
</dbReference>
<dbReference type="InParanoid" id="A0A1X2H2V1"/>
<dbReference type="GO" id="GO:0005737">
    <property type="term" value="C:cytoplasm"/>
    <property type="evidence" value="ECO:0007669"/>
    <property type="project" value="TreeGrafter"/>
</dbReference>
<dbReference type="GO" id="GO:0070291">
    <property type="term" value="P:N-acylethanolamine metabolic process"/>
    <property type="evidence" value="ECO:0007669"/>
    <property type="project" value="TreeGrafter"/>
</dbReference>
<dbReference type="GO" id="GO:0070290">
    <property type="term" value="F:N-acylphosphatidylethanolamine-specific phospholipase D activity"/>
    <property type="evidence" value="ECO:0007669"/>
    <property type="project" value="InterPro"/>
</dbReference>
<dbReference type="Pfam" id="PF12706">
    <property type="entry name" value="Lactamase_B_2"/>
    <property type="match status" value="1"/>
</dbReference>
<evidence type="ECO:0000313" key="3">
    <source>
        <dbReference type="Proteomes" id="UP000242180"/>
    </source>
</evidence>
<protein>
    <submittedName>
        <fullName evidence="2">Beta-lactamase superfamily domain-domain-containing protein</fullName>
    </submittedName>
</protein>
<dbReference type="GO" id="GO:0070292">
    <property type="term" value="P:N-acylphosphatidylethanolamine metabolic process"/>
    <property type="evidence" value="ECO:0007669"/>
    <property type="project" value="TreeGrafter"/>
</dbReference>
<organism evidence="2 3">
    <name type="scientific">Syncephalastrum racemosum</name>
    <name type="common">Filamentous fungus</name>
    <dbReference type="NCBI Taxonomy" id="13706"/>
    <lineage>
        <taxon>Eukaryota</taxon>
        <taxon>Fungi</taxon>
        <taxon>Fungi incertae sedis</taxon>
        <taxon>Mucoromycota</taxon>
        <taxon>Mucoromycotina</taxon>
        <taxon>Mucoromycetes</taxon>
        <taxon>Mucorales</taxon>
        <taxon>Syncephalastraceae</taxon>
        <taxon>Syncephalastrum</taxon>
    </lineage>
</organism>
<name>A0A1X2H2V1_SYNRA</name>
<dbReference type="SUPFAM" id="SSF56281">
    <property type="entry name" value="Metallo-hydrolase/oxidoreductase"/>
    <property type="match status" value="1"/>
</dbReference>
<sequence length="413" mass="47403">MPVNKRPSIVNFPIPFDHPYTLPTLAIALAASSCVYYYLQSQHRADLIEAVRQRDIGKRRHLDRSEDRYASLKVEHHYVNPFREWRHVSVWETALFWLRRYKGNGLPKTEEELSLSLPVVQPSFDILFPPKPELTESWDDGTRPPPVAMSWLGQSTCLIRVNGLTILTDPIFTMRTVNDYLGPKRLRPIPCTVEDIQGKIDIVLVSHDHFDHLDEQVVHKLGDSVTWYVPLGLRKWFLKKGVENVIELDWWQEIHQREQHDVTVACVPAMHWSGSRTPFDKNTTLWCSYVIKTPSDRIFFCGDTGYSPELFQAIGDRYAPFSLAAIPIGSFQPTNLMQHLHMGPEEAVQVHKDLGNPRLSVGIHWGTFMMSDEHYLEPSRLLKKAWQEHSPSTDATSRFITTALGETVCVSAL</sequence>
<dbReference type="InterPro" id="IPR001279">
    <property type="entry name" value="Metallo-B-lactamas"/>
</dbReference>
<dbReference type="InterPro" id="IPR024884">
    <property type="entry name" value="NAPE-PLD"/>
</dbReference>
<gene>
    <name evidence="2" type="ORF">BCR43DRAFT_497807</name>
</gene>
<dbReference type="Gene3D" id="3.60.15.10">
    <property type="entry name" value="Ribonuclease Z/Hydroxyacylglutathione hydrolase-like"/>
    <property type="match status" value="1"/>
</dbReference>
<dbReference type="OrthoDB" id="332863at2759"/>
<dbReference type="AlphaFoldDB" id="A0A1X2H2V1"/>
<keyword evidence="3" id="KW-1185">Reference proteome</keyword>
<evidence type="ECO:0000313" key="2">
    <source>
        <dbReference type="EMBL" id="ORY92111.1"/>
    </source>
</evidence>
<dbReference type="InterPro" id="IPR036866">
    <property type="entry name" value="RibonucZ/Hydroxyglut_hydro"/>
</dbReference>
<dbReference type="Proteomes" id="UP000242180">
    <property type="component" value="Unassembled WGS sequence"/>
</dbReference>
<dbReference type="PANTHER" id="PTHR15032">
    <property type="entry name" value="N-ACYL-PHOSPHATIDYLETHANOLAMINE-HYDROLYZING PHOSPHOLIPASE D"/>
    <property type="match status" value="1"/>
</dbReference>